<feature type="transmembrane region" description="Helical" evidence="1">
    <location>
        <begin position="92"/>
        <end position="116"/>
    </location>
</feature>
<gene>
    <name evidence="2" type="ORF">M5K25_019052</name>
</gene>
<organism evidence="2 3">
    <name type="scientific">Dendrobium thyrsiflorum</name>
    <name type="common">Pinecone-like raceme dendrobium</name>
    <name type="synonym">Orchid</name>
    <dbReference type="NCBI Taxonomy" id="117978"/>
    <lineage>
        <taxon>Eukaryota</taxon>
        <taxon>Viridiplantae</taxon>
        <taxon>Streptophyta</taxon>
        <taxon>Embryophyta</taxon>
        <taxon>Tracheophyta</taxon>
        <taxon>Spermatophyta</taxon>
        <taxon>Magnoliopsida</taxon>
        <taxon>Liliopsida</taxon>
        <taxon>Asparagales</taxon>
        <taxon>Orchidaceae</taxon>
        <taxon>Epidendroideae</taxon>
        <taxon>Malaxideae</taxon>
        <taxon>Dendrobiinae</taxon>
        <taxon>Dendrobium</taxon>
    </lineage>
</organism>
<name>A0ABD0UEN0_DENTH</name>
<keyword evidence="1" id="KW-0472">Membrane</keyword>
<dbReference type="Proteomes" id="UP001552299">
    <property type="component" value="Unassembled WGS sequence"/>
</dbReference>
<dbReference type="AlphaFoldDB" id="A0ABD0UEN0"/>
<evidence type="ECO:0000256" key="1">
    <source>
        <dbReference type="SAM" id="Phobius"/>
    </source>
</evidence>
<feature type="transmembrane region" description="Helical" evidence="1">
    <location>
        <begin position="151"/>
        <end position="170"/>
    </location>
</feature>
<keyword evidence="1" id="KW-0812">Transmembrane</keyword>
<sequence length="361" mass="41769">MLKLFSYYYNVAGINELDTTDCVKGVITTAVYDSALYSYLLVADRMGPLGCGMVGYYCFYAFSVLEDIFFIDLAVNCAGGLSFWVFEVLMLVGWMVTPSFMLMLVWIFFYGIGYAVSKWIDIHAGSEMVGFFHWFGASLCWFGGSRCLRDLCMVLFLLMLISIFALEYCGGTWDCRTGNSGSSSIPSCNFIWLRLNHVYFAENYDIVSSVSFYRSFVAVHQDSDRWSVWFEWIFWWRCEILNEARISFYSQYFCFLVVFSYHFSKENNKLICYTSLEFKELQNLFLNNRTEKKGVAMVYPLVPGVSIVELASGLCSFLLWLFEELGMIERTKLPKILAFTWPLLGRGFPFFSNGCFWYSIP</sequence>
<dbReference type="EMBL" id="JANQDX010000015">
    <property type="protein sequence ID" value="KAL0910955.1"/>
    <property type="molecule type" value="Genomic_DNA"/>
</dbReference>
<feature type="transmembrane region" description="Helical" evidence="1">
    <location>
        <begin position="343"/>
        <end position="360"/>
    </location>
</feature>
<reference evidence="2 3" key="1">
    <citation type="journal article" date="2024" name="Plant Biotechnol. J.">
        <title>Dendrobium thyrsiflorum genome and its molecular insights into genes involved in important horticultural traits.</title>
        <authorList>
            <person name="Chen B."/>
            <person name="Wang J.Y."/>
            <person name="Zheng P.J."/>
            <person name="Li K.L."/>
            <person name="Liang Y.M."/>
            <person name="Chen X.F."/>
            <person name="Zhang C."/>
            <person name="Zhao X."/>
            <person name="He X."/>
            <person name="Zhang G.Q."/>
            <person name="Liu Z.J."/>
            <person name="Xu Q."/>
        </authorList>
    </citation>
    <scope>NUCLEOTIDE SEQUENCE [LARGE SCALE GENOMIC DNA]</scope>
    <source>
        <strain evidence="2">GZMU011</strain>
    </source>
</reference>
<evidence type="ECO:0000313" key="3">
    <source>
        <dbReference type="Proteomes" id="UP001552299"/>
    </source>
</evidence>
<protein>
    <submittedName>
        <fullName evidence="2">Uncharacterized protein</fullName>
    </submittedName>
</protein>
<keyword evidence="1" id="KW-1133">Transmembrane helix</keyword>
<keyword evidence="3" id="KW-1185">Reference proteome</keyword>
<feature type="transmembrane region" description="Helical" evidence="1">
    <location>
        <begin position="297"/>
        <end position="322"/>
    </location>
</feature>
<evidence type="ECO:0000313" key="2">
    <source>
        <dbReference type="EMBL" id="KAL0910955.1"/>
    </source>
</evidence>
<feature type="transmembrane region" description="Helical" evidence="1">
    <location>
        <begin position="128"/>
        <end position="145"/>
    </location>
</feature>
<proteinExistence type="predicted"/>
<accession>A0ABD0UEN0</accession>
<comment type="caution">
    <text evidence="2">The sequence shown here is derived from an EMBL/GenBank/DDBJ whole genome shotgun (WGS) entry which is preliminary data.</text>
</comment>